<protein>
    <submittedName>
        <fullName evidence="1">Uncharacterized protein</fullName>
    </submittedName>
</protein>
<comment type="caution">
    <text evidence="1">The sequence shown here is derived from an EMBL/GenBank/DDBJ whole genome shotgun (WGS) entry which is preliminary data.</text>
</comment>
<keyword evidence="2" id="KW-1185">Reference proteome</keyword>
<accession>A0AA88DK21</accession>
<reference evidence="1" key="1">
    <citation type="submission" date="2023-07" db="EMBL/GenBank/DDBJ databases">
        <title>draft genome sequence of fig (Ficus carica).</title>
        <authorList>
            <person name="Takahashi T."/>
            <person name="Nishimura K."/>
        </authorList>
    </citation>
    <scope>NUCLEOTIDE SEQUENCE</scope>
</reference>
<proteinExistence type="predicted"/>
<dbReference type="Proteomes" id="UP001187192">
    <property type="component" value="Unassembled WGS sequence"/>
</dbReference>
<evidence type="ECO:0000313" key="1">
    <source>
        <dbReference type="EMBL" id="GMN53634.1"/>
    </source>
</evidence>
<gene>
    <name evidence="1" type="ORF">TIFTF001_022774</name>
</gene>
<dbReference type="AlphaFoldDB" id="A0AA88DK21"/>
<sequence>MPDPSKNSDMLVGRWRSPALVPSKEQLKAIAPLAVSSDCKFLSRSAKHNYRIESRAASGA</sequence>
<evidence type="ECO:0000313" key="2">
    <source>
        <dbReference type="Proteomes" id="UP001187192"/>
    </source>
</evidence>
<name>A0AA88DK21_FICCA</name>
<organism evidence="1 2">
    <name type="scientific">Ficus carica</name>
    <name type="common">Common fig</name>
    <dbReference type="NCBI Taxonomy" id="3494"/>
    <lineage>
        <taxon>Eukaryota</taxon>
        <taxon>Viridiplantae</taxon>
        <taxon>Streptophyta</taxon>
        <taxon>Embryophyta</taxon>
        <taxon>Tracheophyta</taxon>
        <taxon>Spermatophyta</taxon>
        <taxon>Magnoliopsida</taxon>
        <taxon>eudicotyledons</taxon>
        <taxon>Gunneridae</taxon>
        <taxon>Pentapetalae</taxon>
        <taxon>rosids</taxon>
        <taxon>fabids</taxon>
        <taxon>Rosales</taxon>
        <taxon>Moraceae</taxon>
        <taxon>Ficeae</taxon>
        <taxon>Ficus</taxon>
    </lineage>
</organism>
<dbReference type="EMBL" id="BTGU01000047">
    <property type="protein sequence ID" value="GMN53634.1"/>
    <property type="molecule type" value="Genomic_DNA"/>
</dbReference>